<dbReference type="PANTHER" id="PTHR30193">
    <property type="entry name" value="ABC TRANSPORTER PERMEASE PROTEIN"/>
    <property type="match status" value="1"/>
</dbReference>
<dbReference type="InParanoid" id="C7PZN5"/>
<sequence precursor="true">MSAAGARARRTETAWAAFFLAPTAIGLGVFYLWPVLQTFYYSFTTWGPFGGHTFSGLTNYRALFHDPDLRSAFANTLWYCLLGLAGVPIALVLAAVLARPGRRGVGVYRALLFLPVVTMPVAVAIVWRWLYAGDYGLINTLLGKIGIHGPYWISDQHTALIAVAAVGLWSSVGYTMVILMAGLESIPRQYYEAAQIDGAGPVRQFFALTLPLLSPSLFFVTVLSVIGTLQTFDLVYVLIGQTNPALPQTRSVVYLFYQDAFVDNNRGYAAAIAFLLLLVTVALTGFQFRLQKRWVHYA</sequence>
<feature type="transmembrane region" description="Helical" evidence="7">
    <location>
        <begin position="267"/>
        <end position="286"/>
    </location>
</feature>
<evidence type="ECO:0000313" key="9">
    <source>
        <dbReference type="EMBL" id="ACU73550.1"/>
    </source>
</evidence>
<evidence type="ECO:0000256" key="6">
    <source>
        <dbReference type="ARBA" id="ARBA00023136"/>
    </source>
</evidence>
<dbReference type="STRING" id="479433.Caci_4689"/>
<keyword evidence="10" id="KW-1185">Reference proteome</keyword>
<dbReference type="eggNOG" id="COG1175">
    <property type="taxonomic scope" value="Bacteria"/>
</dbReference>
<feature type="transmembrane region" description="Helical" evidence="7">
    <location>
        <begin position="12"/>
        <end position="33"/>
    </location>
</feature>
<accession>C7PZN5</accession>
<dbReference type="InterPro" id="IPR035906">
    <property type="entry name" value="MetI-like_sf"/>
</dbReference>
<dbReference type="Proteomes" id="UP000000851">
    <property type="component" value="Chromosome"/>
</dbReference>
<evidence type="ECO:0000256" key="7">
    <source>
        <dbReference type="RuleBase" id="RU363032"/>
    </source>
</evidence>
<keyword evidence="6 7" id="KW-0472">Membrane</keyword>
<evidence type="ECO:0000256" key="5">
    <source>
        <dbReference type="ARBA" id="ARBA00022989"/>
    </source>
</evidence>
<feature type="domain" description="ABC transmembrane type-1" evidence="8">
    <location>
        <begin position="72"/>
        <end position="287"/>
    </location>
</feature>
<feature type="transmembrane region" description="Helical" evidence="7">
    <location>
        <begin position="110"/>
        <end position="130"/>
    </location>
</feature>
<dbReference type="HOGENOM" id="CLU_016047_0_2_11"/>
<dbReference type="InterPro" id="IPR051393">
    <property type="entry name" value="ABC_transporter_permease"/>
</dbReference>
<protein>
    <submittedName>
        <fullName evidence="9">Binding-protein-dependent transport systems inner membrane component</fullName>
    </submittedName>
</protein>
<dbReference type="PANTHER" id="PTHR30193:SF37">
    <property type="entry name" value="INNER MEMBRANE ABC TRANSPORTER PERMEASE PROTEIN YCJO"/>
    <property type="match status" value="1"/>
</dbReference>
<evidence type="ECO:0000256" key="2">
    <source>
        <dbReference type="ARBA" id="ARBA00022448"/>
    </source>
</evidence>
<keyword evidence="5 7" id="KW-1133">Transmembrane helix</keyword>
<dbReference type="Gene3D" id="1.10.3720.10">
    <property type="entry name" value="MetI-like"/>
    <property type="match status" value="1"/>
</dbReference>
<name>C7PZN5_CATAD</name>
<evidence type="ECO:0000256" key="4">
    <source>
        <dbReference type="ARBA" id="ARBA00022692"/>
    </source>
</evidence>
<gene>
    <name evidence="9" type="ordered locus">Caci_4689</name>
</gene>
<feature type="transmembrane region" description="Helical" evidence="7">
    <location>
        <begin position="204"/>
        <end position="226"/>
    </location>
</feature>
<evidence type="ECO:0000256" key="1">
    <source>
        <dbReference type="ARBA" id="ARBA00004651"/>
    </source>
</evidence>
<dbReference type="RefSeq" id="WP_015793279.1">
    <property type="nucleotide sequence ID" value="NC_013131.1"/>
</dbReference>
<dbReference type="SUPFAM" id="SSF160964">
    <property type="entry name" value="MalF N-terminal region-like"/>
    <property type="match status" value="1"/>
</dbReference>
<keyword evidence="2 7" id="KW-0813">Transport</keyword>
<feature type="transmembrane region" description="Helical" evidence="7">
    <location>
        <begin position="159"/>
        <end position="183"/>
    </location>
</feature>
<keyword evidence="3" id="KW-1003">Cell membrane</keyword>
<dbReference type="KEGG" id="cai:Caci_4689"/>
<dbReference type="GO" id="GO:0005886">
    <property type="term" value="C:plasma membrane"/>
    <property type="evidence" value="ECO:0007669"/>
    <property type="project" value="UniProtKB-SubCell"/>
</dbReference>
<evidence type="ECO:0000259" key="8">
    <source>
        <dbReference type="PROSITE" id="PS50928"/>
    </source>
</evidence>
<dbReference type="CDD" id="cd06261">
    <property type="entry name" value="TM_PBP2"/>
    <property type="match status" value="1"/>
</dbReference>
<proteinExistence type="inferred from homology"/>
<dbReference type="SUPFAM" id="SSF161098">
    <property type="entry name" value="MetI-like"/>
    <property type="match status" value="1"/>
</dbReference>
<dbReference type="EMBL" id="CP001700">
    <property type="protein sequence ID" value="ACU73550.1"/>
    <property type="molecule type" value="Genomic_DNA"/>
</dbReference>
<evidence type="ECO:0000313" key="10">
    <source>
        <dbReference type="Proteomes" id="UP000000851"/>
    </source>
</evidence>
<organism evidence="9 10">
    <name type="scientific">Catenulispora acidiphila (strain DSM 44928 / JCM 14897 / NBRC 102108 / NRRL B-24433 / ID139908)</name>
    <dbReference type="NCBI Taxonomy" id="479433"/>
    <lineage>
        <taxon>Bacteria</taxon>
        <taxon>Bacillati</taxon>
        <taxon>Actinomycetota</taxon>
        <taxon>Actinomycetes</taxon>
        <taxon>Catenulisporales</taxon>
        <taxon>Catenulisporaceae</taxon>
        <taxon>Catenulispora</taxon>
    </lineage>
</organism>
<comment type="subcellular location">
    <subcellularLocation>
        <location evidence="1 7">Cell membrane</location>
        <topology evidence="1 7">Multi-pass membrane protein</topology>
    </subcellularLocation>
</comment>
<dbReference type="InterPro" id="IPR000515">
    <property type="entry name" value="MetI-like"/>
</dbReference>
<evidence type="ECO:0000256" key="3">
    <source>
        <dbReference type="ARBA" id="ARBA00022475"/>
    </source>
</evidence>
<dbReference type="Pfam" id="PF00528">
    <property type="entry name" value="BPD_transp_1"/>
    <property type="match status" value="1"/>
</dbReference>
<dbReference type="GO" id="GO:0055085">
    <property type="term" value="P:transmembrane transport"/>
    <property type="evidence" value="ECO:0007669"/>
    <property type="project" value="InterPro"/>
</dbReference>
<dbReference type="AlphaFoldDB" id="C7PZN5"/>
<feature type="transmembrane region" description="Helical" evidence="7">
    <location>
        <begin position="76"/>
        <end position="98"/>
    </location>
</feature>
<comment type="similarity">
    <text evidence="7">Belongs to the binding-protein-dependent transport system permease family.</text>
</comment>
<dbReference type="PROSITE" id="PS50928">
    <property type="entry name" value="ABC_TM1"/>
    <property type="match status" value="1"/>
</dbReference>
<reference evidence="9 10" key="1">
    <citation type="journal article" date="2009" name="Stand. Genomic Sci.">
        <title>Complete genome sequence of Catenulispora acidiphila type strain (ID 139908).</title>
        <authorList>
            <person name="Copeland A."/>
            <person name="Lapidus A."/>
            <person name="Glavina Del Rio T."/>
            <person name="Nolan M."/>
            <person name="Lucas S."/>
            <person name="Chen F."/>
            <person name="Tice H."/>
            <person name="Cheng J.F."/>
            <person name="Bruce D."/>
            <person name="Goodwin L."/>
            <person name="Pitluck S."/>
            <person name="Mikhailova N."/>
            <person name="Pati A."/>
            <person name="Ivanova N."/>
            <person name="Mavromatis K."/>
            <person name="Chen A."/>
            <person name="Palaniappan K."/>
            <person name="Chain P."/>
            <person name="Land M."/>
            <person name="Hauser L."/>
            <person name="Chang Y.J."/>
            <person name="Jeffries C.D."/>
            <person name="Chertkov O."/>
            <person name="Brettin T."/>
            <person name="Detter J.C."/>
            <person name="Han C."/>
            <person name="Ali Z."/>
            <person name="Tindall B.J."/>
            <person name="Goker M."/>
            <person name="Bristow J."/>
            <person name="Eisen J.A."/>
            <person name="Markowitz V."/>
            <person name="Hugenholtz P."/>
            <person name="Kyrpides N.C."/>
            <person name="Klenk H.P."/>
        </authorList>
    </citation>
    <scope>NUCLEOTIDE SEQUENCE [LARGE SCALE GENOMIC DNA]</scope>
    <source>
        <strain evidence="10">DSM 44928 / JCM 14897 / NBRC 102108 / NRRL B-24433 / ID139908</strain>
    </source>
</reference>
<keyword evidence="4 7" id="KW-0812">Transmembrane</keyword>